<dbReference type="AlphaFoldDB" id="A0A2S7IQQ2"/>
<evidence type="ECO:0000313" key="3">
    <source>
        <dbReference type="Proteomes" id="UP000239590"/>
    </source>
</evidence>
<feature type="transmembrane region" description="Helical" evidence="1">
    <location>
        <begin position="184"/>
        <end position="203"/>
    </location>
</feature>
<feature type="transmembrane region" description="Helical" evidence="1">
    <location>
        <begin position="41"/>
        <end position="61"/>
    </location>
</feature>
<feature type="transmembrane region" description="Helical" evidence="1">
    <location>
        <begin position="365"/>
        <end position="384"/>
    </location>
</feature>
<feature type="transmembrane region" description="Helical" evidence="1">
    <location>
        <begin position="146"/>
        <end position="172"/>
    </location>
</feature>
<keyword evidence="1" id="KW-0472">Membrane</keyword>
<dbReference type="Proteomes" id="UP000239590">
    <property type="component" value="Unassembled WGS sequence"/>
</dbReference>
<feature type="transmembrane region" description="Helical" evidence="1">
    <location>
        <begin position="445"/>
        <end position="462"/>
    </location>
</feature>
<proteinExistence type="predicted"/>
<keyword evidence="1" id="KW-1133">Transmembrane helix</keyword>
<feature type="transmembrane region" description="Helical" evidence="1">
    <location>
        <begin position="509"/>
        <end position="527"/>
    </location>
</feature>
<feature type="transmembrane region" description="Helical" evidence="1">
    <location>
        <begin position="247"/>
        <end position="266"/>
    </location>
</feature>
<evidence type="ECO:0000313" key="2">
    <source>
        <dbReference type="EMBL" id="PQA60041.1"/>
    </source>
</evidence>
<accession>A0A2S7IQQ2</accession>
<keyword evidence="3" id="KW-1185">Reference proteome</keyword>
<gene>
    <name evidence="2" type="ORF">C5O19_10615</name>
</gene>
<feature type="transmembrane region" description="Helical" evidence="1">
    <location>
        <begin position="67"/>
        <end position="85"/>
    </location>
</feature>
<organism evidence="2 3">
    <name type="scientific">Siphonobacter curvatus</name>
    <dbReference type="NCBI Taxonomy" id="2094562"/>
    <lineage>
        <taxon>Bacteria</taxon>
        <taxon>Pseudomonadati</taxon>
        <taxon>Bacteroidota</taxon>
        <taxon>Cytophagia</taxon>
        <taxon>Cytophagales</taxon>
        <taxon>Cytophagaceae</taxon>
        <taxon>Siphonobacter</taxon>
    </lineage>
</organism>
<name>A0A2S7IQQ2_9BACT</name>
<feature type="transmembrane region" description="Helical" evidence="1">
    <location>
        <begin position="483"/>
        <end position="503"/>
    </location>
</feature>
<dbReference type="EMBL" id="PTRA01000001">
    <property type="protein sequence ID" value="PQA60041.1"/>
    <property type="molecule type" value="Genomic_DNA"/>
</dbReference>
<evidence type="ECO:0000256" key="1">
    <source>
        <dbReference type="SAM" id="Phobius"/>
    </source>
</evidence>
<feature type="transmembrane region" description="Helical" evidence="1">
    <location>
        <begin position="335"/>
        <end position="353"/>
    </location>
</feature>
<keyword evidence="1" id="KW-0812">Transmembrane</keyword>
<comment type="caution">
    <text evidence="2">The sequence shown here is derived from an EMBL/GenBank/DDBJ whole genome shotgun (WGS) entry which is preliminary data.</text>
</comment>
<reference evidence="3" key="1">
    <citation type="submission" date="2018-02" db="EMBL/GenBank/DDBJ databases">
        <title>Genome sequencing of Solimonas sp. HR-BB.</title>
        <authorList>
            <person name="Lee Y."/>
            <person name="Jeon C.O."/>
        </authorList>
    </citation>
    <scope>NUCLEOTIDE SEQUENCE [LARGE SCALE GENOMIC DNA]</scope>
    <source>
        <strain evidence="3">HR-U</strain>
    </source>
</reference>
<protein>
    <submittedName>
        <fullName evidence="2">Uncharacterized protein</fullName>
    </submittedName>
</protein>
<feature type="transmembrane region" description="Helical" evidence="1">
    <location>
        <begin position="421"/>
        <end position="439"/>
    </location>
</feature>
<sequence length="539" mass="60704">MLGVDYAMMRNIVEVKFTMDNRRNHASLGKRYQEKESSQRLLMVYGINALLGGLIGSFLFIAPSLLLALTIVLGYVIAWVALTLITDYSELLLDTTDNLILLPRPVSDRTIWMARLVHLTGYITLLTLSIILLPTVFVGIKYGWVIVPVFVLLSLQAVLIAVFLTTLLYMLVVRFSSQERVKDIISYIQIAMSILFTAGYQIMPRMIRLGEVMEAENTIRTWYYAVPSAWLAGLADMFYQQQYDTPHLILSALAILVPPALIYVNSKYLAPSFTKKLAGLASTGSEEDKVVVEKSRRGLLPWLAEAVTNSPAERATFELSWKITGRDRRFKMRTYPAMGSIVPLLFVIIGPVLNGRQSLDQIREGALYLVGIYVLQVVAGTFYANTYQSDDYKASWVYDAAPVAEPSELILGNFKAAILKFYTPFYLVSSVLLLSIWGWHIIDDLLAGYLFALFITSLEAWTKNSNWKVPFSQEPKVKADAGRTTLMLIMIMLVLPVCGLIHWGATKVSGGGLFMVLLYGVLLWSTLKSYRRLRWSQFQ</sequence>
<feature type="transmembrane region" description="Helical" evidence="1">
    <location>
        <begin position="119"/>
        <end position="140"/>
    </location>
</feature>